<proteinExistence type="predicted"/>
<accession>A0AAQ3LXM4</accession>
<feature type="compositionally biased region" description="Basic and acidic residues" evidence="1">
    <location>
        <begin position="114"/>
        <end position="124"/>
    </location>
</feature>
<feature type="region of interest" description="Disordered" evidence="1">
    <location>
        <begin position="59"/>
        <end position="133"/>
    </location>
</feature>
<keyword evidence="3" id="KW-1185">Reference proteome</keyword>
<evidence type="ECO:0000313" key="2">
    <source>
        <dbReference type="EMBL" id="WPG97881.1"/>
    </source>
</evidence>
<gene>
    <name evidence="2" type="ORF">R9X50_00066300</name>
</gene>
<evidence type="ECO:0000313" key="3">
    <source>
        <dbReference type="Proteomes" id="UP001303373"/>
    </source>
</evidence>
<feature type="compositionally biased region" description="Basic residues" evidence="1">
    <location>
        <begin position="100"/>
        <end position="111"/>
    </location>
</feature>
<dbReference type="AlphaFoldDB" id="A0AAQ3LXM4"/>
<dbReference type="Proteomes" id="UP001303373">
    <property type="component" value="Chromosome 1"/>
</dbReference>
<name>A0AAQ3LXM4_9PEZI</name>
<reference evidence="2 3" key="1">
    <citation type="submission" date="2023-11" db="EMBL/GenBank/DDBJ databases">
        <title>An acidophilic fungus is an integral part of prey digestion in a carnivorous sundew plant.</title>
        <authorList>
            <person name="Tsai I.J."/>
        </authorList>
    </citation>
    <scope>NUCLEOTIDE SEQUENCE [LARGE SCALE GENOMIC DNA]</scope>
    <source>
        <strain evidence="2">169a</strain>
    </source>
</reference>
<dbReference type="EMBL" id="CP138580">
    <property type="protein sequence ID" value="WPG97881.1"/>
    <property type="molecule type" value="Genomic_DNA"/>
</dbReference>
<evidence type="ECO:0000256" key="1">
    <source>
        <dbReference type="SAM" id="MobiDB-lite"/>
    </source>
</evidence>
<protein>
    <submittedName>
        <fullName evidence="2">Uncharacterized protein</fullName>
    </submittedName>
</protein>
<organism evidence="2 3">
    <name type="scientific">Acrodontium crateriforme</name>
    <dbReference type="NCBI Taxonomy" id="150365"/>
    <lineage>
        <taxon>Eukaryota</taxon>
        <taxon>Fungi</taxon>
        <taxon>Dikarya</taxon>
        <taxon>Ascomycota</taxon>
        <taxon>Pezizomycotina</taxon>
        <taxon>Dothideomycetes</taxon>
        <taxon>Dothideomycetidae</taxon>
        <taxon>Mycosphaerellales</taxon>
        <taxon>Teratosphaeriaceae</taxon>
        <taxon>Acrodontium</taxon>
    </lineage>
</organism>
<sequence>MAAIEFTTREMVIMANAWNCMSEEPKVSVDYGKLAKMCGFTNDRSASNAWRAIVKKIKAKNEAPGNEDGGDDDATPKATVSPKKRGRKDAIADDNESPTKKVKGGKGKKGKQAVTKDEQIKTEDAVDEDDGIN</sequence>